<evidence type="ECO:0000313" key="1">
    <source>
        <dbReference type="EMBL" id="MBB4071243.1"/>
    </source>
</evidence>
<dbReference type="Pfam" id="PF03013">
    <property type="entry name" value="Pyr_excise"/>
    <property type="match status" value="1"/>
</dbReference>
<evidence type="ECO:0000313" key="2">
    <source>
        <dbReference type="Proteomes" id="UP000571183"/>
    </source>
</evidence>
<reference evidence="1" key="1">
    <citation type="submission" date="2020-08" db="EMBL/GenBank/DDBJ databases">
        <title>Sequencing the genomes of 1000 actinobacteria strains.</title>
        <authorList>
            <person name="Klenk H.-P."/>
        </authorList>
    </citation>
    <scope>NUCLEOTIDE SEQUENCE [LARGE SCALE GENOMIC DNA]</scope>
    <source>
        <strain evidence="1">DSM 27064</strain>
    </source>
</reference>
<organism evidence="1 2">
    <name type="scientific">Canibacter oris</name>
    <dbReference type="NCBI Taxonomy" id="1365628"/>
    <lineage>
        <taxon>Bacteria</taxon>
        <taxon>Bacillati</taxon>
        <taxon>Actinomycetota</taxon>
        <taxon>Actinomycetes</taxon>
        <taxon>Micrococcales</taxon>
        <taxon>Microbacteriaceae</taxon>
        <taxon>Canibacter</taxon>
    </lineage>
</organism>
<sequence>MLDGKALVACWRETLLAQKVLLGQTRGYTKHPQLERFRAQQDPVAAIGSYLVGLHAAAGARGYNFDAAKIQVVDITVPQIPVTVGQLELEYRVLCQKVAARDPRWFAEHLQAASENSLLLPQQLRPHTLFYSVPGARESWEKAALPPR</sequence>
<protein>
    <recommendedName>
        <fullName evidence="3">DNA lyase</fullName>
    </recommendedName>
</protein>
<dbReference type="Proteomes" id="UP000571183">
    <property type="component" value="Unassembled WGS sequence"/>
</dbReference>
<keyword evidence="2" id="KW-1185">Reference proteome</keyword>
<dbReference type="EMBL" id="JACIFD010000004">
    <property type="protein sequence ID" value="MBB4071243.1"/>
    <property type="molecule type" value="Genomic_DNA"/>
</dbReference>
<gene>
    <name evidence="1" type="ORF">F5897_000535</name>
</gene>
<evidence type="ECO:0008006" key="3">
    <source>
        <dbReference type="Google" id="ProtNLM"/>
    </source>
</evidence>
<dbReference type="RefSeq" id="WP_183304370.1">
    <property type="nucleotide sequence ID" value="NZ_JACIFD010000004.1"/>
</dbReference>
<name>A0A840DHQ0_9MICO</name>
<accession>A0A840DHQ0</accession>
<comment type="caution">
    <text evidence="1">The sequence shown here is derived from an EMBL/GenBank/DDBJ whole genome shotgun (WGS) entry which is preliminary data.</text>
</comment>
<proteinExistence type="predicted"/>
<dbReference type="AlphaFoldDB" id="A0A840DHQ0"/>
<dbReference type="InterPro" id="IPR004260">
    <property type="entry name" value="Pyr-dimer_DNA_glycosylase"/>
</dbReference>